<keyword evidence="2" id="KW-1185">Reference proteome</keyword>
<proteinExistence type="predicted"/>
<name>A0ACB5SWL5_AMBMO</name>
<gene>
    <name evidence="1" type="ORF">Amon02_000212900</name>
</gene>
<reference evidence="1" key="1">
    <citation type="submission" date="2023-04" db="EMBL/GenBank/DDBJ databases">
        <title>Ambrosiozyma monospora NBRC 10751.</title>
        <authorList>
            <person name="Ichikawa N."/>
            <person name="Sato H."/>
            <person name="Tonouchi N."/>
        </authorList>
    </citation>
    <scope>NUCLEOTIDE SEQUENCE</scope>
    <source>
        <strain evidence="1">NBRC 10751</strain>
    </source>
</reference>
<protein>
    <submittedName>
        <fullName evidence="1">Unnamed protein product</fullName>
    </submittedName>
</protein>
<organism evidence="1 2">
    <name type="scientific">Ambrosiozyma monospora</name>
    <name type="common">Yeast</name>
    <name type="synonym">Endomycopsis monosporus</name>
    <dbReference type="NCBI Taxonomy" id="43982"/>
    <lineage>
        <taxon>Eukaryota</taxon>
        <taxon>Fungi</taxon>
        <taxon>Dikarya</taxon>
        <taxon>Ascomycota</taxon>
        <taxon>Saccharomycotina</taxon>
        <taxon>Pichiomycetes</taxon>
        <taxon>Pichiales</taxon>
        <taxon>Pichiaceae</taxon>
        <taxon>Ambrosiozyma</taxon>
    </lineage>
</organism>
<evidence type="ECO:0000313" key="1">
    <source>
        <dbReference type="EMBL" id="GME75367.1"/>
    </source>
</evidence>
<sequence>MNNKYNYSNKIHQLLKHLILITRKNQLLRRRRNRKLLNQEKIIAIDTFVSDYCEIFKISKEELCKRVWANERKKDKIWEALQRVLPSRTRASLYKHVRRSYHIFEVRGKWTEEDDRKLAELANEKEGQWKSIGLEMHRMPEDCRDRWRNYVKCGNGRKVNKWEEDEEARLRAVIAELTEEQKAVNGETTINWTQVSERMGGSRSRIQCRYKWNKLLKRESSMRVRSMELDTKVWMLSRLREILKRDPTVKTVDWDALASLHPTNGWPNSWSGSDFELCFERLKTSVDTKGMTRLQAVENLLQAHSAVPYMEMLGQSQQVSTSSTGVESVTSGLRDSVQSHPKPLDKPTSGTVVHGNLPNAKSATTQHMPSVVNNSVVPTSTPSSLPSSNNGIATSSNPPPSTSSNDAPSDSASRSDPPGISCSEIPSINGNESNEQSTEKAVQIDVSEAPTTTEILSSIATAKDAPTTREEAIKIKMEELDIPSSQAEQEKEKDPVAEESERAREVARNIEKIIKQSEI</sequence>
<evidence type="ECO:0000313" key="2">
    <source>
        <dbReference type="Proteomes" id="UP001165064"/>
    </source>
</evidence>
<dbReference type="Proteomes" id="UP001165064">
    <property type="component" value="Unassembled WGS sequence"/>
</dbReference>
<dbReference type="EMBL" id="BSXS01001187">
    <property type="protein sequence ID" value="GME75367.1"/>
    <property type="molecule type" value="Genomic_DNA"/>
</dbReference>
<comment type="caution">
    <text evidence="1">The sequence shown here is derived from an EMBL/GenBank/DDBJ whole genome shotgun (WGS) entry which is preliminary data.</text>
</comment>
<accession>A0ACB5SWL5</accession>